<proteinExistence type="predicted"/>
<name>A0ABP8E519_9MICO</name>
<evidence type="ECO:0000313" key="3">
    <source>
        <dbReference type="EMBL" id="GAA4267336.1"/>
    </source>
</evidence>
<feature type="transmembrane region" description="Helical" evidence="2">
    <location>
        <begin position="12"/>
        <end position="36"/>
    </location>
</feature>
<keyword evidence="2" id="KW-0472">Membrane</keyword>
<organism evidence="3 4">
    <name type="scientific">Frondihabitans peucedani</name>
    <dbReference type="NCBI Taxonomy" id="598626"/>
    <lineage>
        <taxon>Bacteria</taxon>
        <taxon>Bacillati</taxon>
        <taxon>Actinomycetota</taxon>
        <taxon>Actinomycetes</taxon>
        <taxon>Micrococcales</taxon>
        <taxon>Microbacteriaceae</taxon>
        <taxon>Frondihabitans</taxon>
    </lineage>
</organism>
<evidence type="ECO:0000256" key="2">
    <source>
        <dbReference type="SAM" id="Phobius"/>
    </source>
</evidence>
<feature type="transmembrane region" description="Helical" evidence="2">
    <location>
        <begin position="143"/>
        <end position="167"/>
    </location>
</feature>
<reference evidence="4" key="1">
    <citation type="journal article" date="2019" name="Int. J. Syst. Evol. Microbiol.">
        <title>The Global Catalogue of Microorganisms (GCM) 10K type strain sequencing project: providing services to taxonomists for standard genome sequencing and annotation.</title>
        <authorList>
            <consortium name="The Broad Institute Genomics Platform"/>
            <consortium name="The Broad Institute Genome Sequencing Center for Infectious Disease"/>
            <person name="Wu L."/>
            <person name="Ma J."/>
        </authorList>
    </citation>
    <scope>NUCLEOTIDE SEQUENCE [LARGE SCALE GENOMIC DNA]</scope>
    <source>
        <strain evidence="4">JCM 17442</strain>
    </source>
</reference>
<keyword evidence="2" id="KW-1133">Transmembrane helix</keyword>
<feature type="transmembrane region" description="Helical" evidence="2">
    <location>
        <begin position="42"/>
        <end position="59"/>
    </location>
</feature>
<feature type="transmembrane region" description="Helical" evidence="2">
    <location>
        <begin position="94"/>
        <end position="112"/>
    </location>
</feature>
<gene>
    <name evidence="3" type="ORF">GCM10022256_29480</name>
</gene>
<dbReference type="Proteomes" id="UP001501594">
    <property type="component" value="Unassembled WGS sequence"/>
</dbReference>
<evidence type="ECO:0000313" key="4">
    <source>
        <dbReference type="Proteomes" id="UP001501594"/>
    </source>
</evidence>
<feature type="transmembrane region" description="Helical" evidence="2">
    <location>
        <begin position="119"/>
        <end position="137"/>
    </location>
</feature>
<keyword evidence="4" id="KW-1185">Reference proteome</keyword>
<keyword evidence="2" id="KW-0812">Transmembrane</keyword>
<dbReference type="EMBL" id="BAABAU010000004">
    <property type="protein sequence ID" value="GAA4267336.1"/>
    <property type="molecule type" value="Genomic_DNA"/>
</dbReference>
<protein>
    <submittedName>
        <fullName evidence="3">Uncharacterized protein</fullName>
    </submittedName>
</protein>
<dbReference type="RefSeq" id="WP_344797542.1">
    <property type="nucleotide sequence ID" value="NZ_BAABAU010000004.1"/>
</dbReference>
<feature type="region of interest" description="Disordered" evidence="1">
    <location>
        <begin position="330"/>
        <end position="358"/>
    </location>
</feature>
<comment type="caution">
    <text evidence="3">The sequence shown here is derived from an EMBL/GenBank/DDBJ whole genome shotgun (WGS) entry which is preliminary data.</text>
</comment>
<evidence type="ECO:0000256" key="1">
    <source>
        <dbReference type="SAM" id="MobiDB-lite"/>
    </source>
</evidence>
<accession>A0ABP8E519</accession>
<sequence length="358" mass="38176">MSGKSGSTFLQLTGRGTTALFALFAVVHTALCIYGLRSDKVPAFALLALVAILVAGWVMTRPSDDPIPLRSTLLVVALTTVTSLNVWNLPDRGWPGWATWHWGAVTFVLFLLTLRGRPGWSWIGFGSMTVLAIAWSVDVGRGAAAGFGFVVRSAALMLVVWLFSILLSRTRASIRRLQDAELGRVRDETTSAAALEEQNSRLDQLRAAATPALERLLRAETLTDDDRRAFTLAEAALRDQLRASNLATAQVAEAATRARSRGVDVSLLDDRAGADVPPAVQDRIEAALVEHLDAATSGRIVARLLPDGRETIATVLASDGEATTRVTITEEGDGSAPADATRLDTATGRSPVRGSVAP</sequence>